<dbReference type="Pfam" id="PF00882">
    <property type="entry name" value="Zn_dep_PLPC"/>
    <property type="match status" value="1"/>
</dbReference>
<reference evidence="2" key="2">
    <citation type="submission" date="2021-04" db="EMBL/GenBank/DDBJ databases">
        <authorList>
            <person name="Gilroy R."/>
        </authorList>
    </citation>
    <scope>NUCLEOTIDE SEQUENCE</scope>
    <source>
        <strain evidence="2">1345</strain>
    </source>
</reference>
<dbReference type="AlphaFoldDB" id="A0A9D1ZWS0"/>
<comment type="caution">
    <text evidence="2">The sequence shown here is derived from an EMBL/GenBank/DDBJ whole genome shotgun (WGS) entry which is preliminary data.</text>
</comment>
<evidence type="ECO:0000313" key="3">
    <source>
        <dbReference type="Proteomes" id="UP000886750"/>
    </source>
</evidence>
<evidence type="ECO:0000313" key="2">
    <source>
        <dbReference type="EMBL" id="HIY97159.1"/>
    </source>
</evidence>
<name>A0A9D1ZWS0_9FIRM</name>
<feature type="domain" description="Phospholipase C/D" evidence="1">
    <location>
        <begin position="6"/>
        <end position="144"/>
    </location>
</feature>
<sequence>MPAQFTHRILAERVLAALPAEVGDKIASLPAYYLGAQGPDVFYFLRVRKGKEKNLGAYLHNEGGYRVFCSLLAQAKKENIALSYAAGYITHYAADIVFHPFVYGMIERFTAEEPAWYGRRHAYIECDLDTHFVEEMAGGEVCKYSFPREEKEVDLAAMYKIFSDVCLENGREPISKRSFRTAVGRFFLFGRIFTDEHLRRRKFWGKAEEFLHIPHFFSSLYRRAEPDARCLNRSRDQWHNPSRPSFVSCESADELFFRAERECVRLICLFFEALNGAPLPREDFGKSFLTGLQTGIPLVRPTAGVKEKK</sequence>
<protein>
    <submittedName>
        <fullName evidence="2">Zinc dependent phospholipase C family protein</fullName>
    </submittedName>
</protein>
<gene>
    <name evidence="2" type="ORF">H9729_05665</name>
</gene>
<proteinExistence type="predicted"/>
<dbReference type="Proteomes" id="UP000886750">
    <property type="component" value="Unassembled WGS sequence"/>
</dbReference>
<dbReference type="InterPro" id="IPR029002">
    <property type="entry name" value="PLPC/GPLD1"/>
</dbReference>
<accession>A0A9D1ZWS0</accession>
<dbReference type="EMBL" id="DXCQ01000050">
    <property type="protein sequence ID" value="HIY97159.1"/>
    <property type="molecule type" value="Genomic_DNA"/>
</dbReference>
<reference evidence="2" key="1">
    <citation type="journal article" date="2021" name="PeerJ">
        <title>Extensive microbial diversity within the chicken gut microbiome revealed by metagenomics and culture.</title>
        <authorList>
            <person name="Gilroy R."/>
            <person name="Ravi A."/>
            <person name="Getino M."/>
            <person name="Pursley I."/>
            <person name="Horton D.L."/>
            <person name="Alikhan N.F."/>
            <person name="Baker D."/>
            <person name="Gharbi K."/>
            <person name="Hall N."/>
            <person name="Watson M."/>
            <person name="Adriaenssens E.M."/>
            <person name="Foster-Nyarko E."/>
            <person name="Jarju S."/>
            <person name="Secka A."/>
            <person name="Antonio M."/>
            <person name="Oren A."/>
            <person name="Chaudhuri R.R."/>
            <person name="La Ragione R."/>
            <person name="Hildebrand F."/>
            <person name="Pallen M.J."/>
        </authorList>
    </citation>
    <scope>NUCLEOTIDE SEQUENCE</scope>
    <source>
        <strain evidence="2">1345</strain>
    </source>
</reference>
<evidence type="ECO:0000259" key="1">
    <source>
        <dbReference type="Pfam" id="PF00882"/>
    </source>
</evidence>
<organism evidence="2 3">
    <name type="scientific">Candidatus Borkfalkia excrementigallinarum</name>
    <dbReference type="NCBI Taxonomy" id="2838506"/>
    <lineage>
        <taxon>Bacteria</taxon>
        <taxon>Bacillati</taxon>
        <taxon>Bacillota</taxon>
        <taxon>Clostridia</taxon>
        <taxon>Christensenellales</taxon>
        <taxon>Christensenellaceae</taxon>
        <taxon>Candidatus Borkfalkia</taxon>
    </lineage>
</organism>